<organism evidence="10 11">
    <name type="scientific">Macrostomum lignano</name>
    <dbReference type="NCBI Taxonomy" id="282301"/>
    <lineage>
        <taxon>Eukaryota</taxon>
        <taxon>Metazoa</taxon>
        <taxon>Spiralia</taxon>
        <taxon>Lophotrochozoa</taxon>
        <taxon>Platyhelminthes</taxon>
        <taxon>Rhabditophora</taxon>
        <taxon>Macrostomorpha</taxon>
        <taxon>Macrostomida</taxon>
        <taxon>Macrostomidae</taxon>
        <taxon>Macrostomum</taxon>
    </lineage>
</organism>
<keyword evidence="5" id="KW-0539">Nucleus</keyword>
<dbReference type="GO" id="GO:0000122">
    <property type="term" value="P:negative regulation of transcription by RNA polymerase II"/>
    <property type="evidence" value="ECO:0007669"/>
    <property type="project" value="TreeGrafter"/>
</dbReference>
<dbReference type="EMBL" id="NIVC01000004">
    <property type="protein sequence ID" value="PAA94657.1"/>
    <property type="molecule type" value="Genomic_DNA"/>
</dbReference>
<reference evidence="10 11" key="1">
    <citation type="submission" date="2017-06" db="EMBL/GenBank/DDBJ databases">
        <title>A platform for efficient transgenesis in Macrostomum lignano, a flatworm model organism for stem cell research.</title>
        <authorList>
            <person name="Berezikov E."/>
        </authorList>
    </citation>
    <scope>NUCLEOTIDE SEQUENCE [LARGE SCALE GENOMIC DNA]</scope>
    <source>
        <strain evidence="10">DV1</strain>
        <tissue evidence="10">Whole organism</tissue>
    </source>
</reference>
<feature type="compositionally biased region" description="Acidic residues" evidence="6">
    <location>
        <begin position="475"/>
        <end position="489"/>
    </location>
</feature>
<dbReference type="InterPro" id="IPR000949">
    <property type="entry name" value="ELM2_dom"/>
</dbReference>
<dbReference type="PROSITE" id="PS51293">
    <property type="entry name" value="SANT"/>
    <property type="match status" value="1"/>
</dbReference>
<dbReference type="InterPro" id="IPR017884">
    <property type="entry name" value="SANT_dom"/>
</dbReference>
<evidence type="ECO:0000256" key="4">
    <source>
        <dbReference type="ARBA" id="ARBA00023125"/>
    </source>
</evidence>
<dbReference type="Proteomes" id="UP000215902">
    <property type="component" value="Unassembled WGS sequence"/>
</dbReference>
<proteinExistence type="predicted"/>
<dbReference type="InterPro" id="IPR001025">
    <property type="entry name" value="BAH_dom"/>
</dbReference>
<evidence type="ECO:0000256" key="3">
    <source>
        <dbReference type="ARBA" id="ARBA00022833"/>
    </source>
</evidence>
<keyword evidence="1" id="KW-0479">Metal-binding</keyword>
<dbReference type="Gene3D" id="1.10.10.60">
    <property type="entry name" value="Homeodomain-like"/>
    <property type="match status" value="1"/>
</dbReference>
<feature type="compositionally biased region" description="Low complexity" evidence="6">
    <location>
        <begin position="611"/>
        <end position="634"/>
    </location>
</feature>
<dbReference type="GO" id="GO:0008270">
    <property type="term" value="F:zinc ion binding"/>
    <property type="evidence" value="ECO:0007669"/>
    <property type="project" value="UniProtKB-KW"/>
</dbReference>
<dbReference type="FunFam" id="1.10.10.60:FF:000012">
    <property type="entry name" value="Metastasis-associated 1 family, member 3"/>
    <property type="match status" value="1"/>
</dbReference>
<dbReference type="GO" id="GO:0003677">
    <property type="term" value="F:DNA binding"/>
    <property type="evidence" value="ECO:0007669"/>
    <property type="project" value="UniProtKB-KW"/>
</dbReference>
<dbReference type="Pfam" id="PF01448">
    <property type="entry name" value="ELM2"/>
    <property type="match status" value="1"/>
</dbReference>
<dbReference type="PROSITE" id="PS51156">
    <property type="entry name" value="ELM2"/>
    <property type="match status" value="1"/>
</dbReference>
<dbReference type="PROSITE" id="PS51038">
    <property type="entry name" value="BAH"/>
    <property type="match status" value="1"/>
</dbReference>
<dbReference type="Gene3D" id="2.30.30.490">
    <property type="match status" value="1"/>
</dbReference>
<protein>
    <recommendedName>
        <fullName evidence="12">ELM2 domain-containing protein</fullName>
    </recommendedName>
</protein>
<accession>A0A267HAY4</accession>
<evidence type="ECO:0000259" key="7">
    <source>
        <dbReference type="PROSITE" id="PS51038"/>
    </source>
</evidence>
<feature type="domain" description="BAH" evidence="7">
    <location>
        <begin position="63"/>
        <end position="198"/>
    </location>
</feature>
<evidence type="ECO:0000259" key="8">
    <source>
        <dbReference type="PROSITE" id="PS51156"/>
    </source>
</evidence>
<feature type="domain" description="SANT" evidence="9">
    <location>
        <begin position="332"/>
        <end position="373"/>
    </location>
</feature>
<dbReference type="SMART" id="SM00439">
    <property type="entry name" value="BAH"/>
    <property type="match status" value="1"/>
</dbReference>
<dbReference type="SMART" id="SM00717">
    <property type="entry name" value="SANT"/>
    <property type="match status" value="1"/>
</dbReference>
<dbReference type="InterPro" id="IPR009057">
    <property type="entry name" value="Homeodomain-like_sf"/>
</dbReference>
<dbReference type="PANTHER" id="PTHR10865">
    <property type="entry name" value="METASTASIS-ASSOCIATED PROTEIN AND MESODERM INDUCTION EARLY RESPONSE PROTEIN"/>
    <property type="match status" value="1"/>
</dbReference>
<evidence type="ECO:0000256" key="2">
    <source>
        <dbReference type="ARBA" id="ARBA00022771"/>
    </source>
</evidence>
<feature type="compositionally biased region" description="Low complexity" evidence="6">
    <location>
        <begin position="490"/>
        <end position="506"/>
    </location>
</feature>
<dbReference type="InterPro" id="IPR043151">
    <property type="entry name" value="BAH_sf"/>
</dbReference>
<dbReference type="AlphaFoldDB" id="A0A267HAY4"/>
<gene>
    <name evidence="10" type="ORF">BOX15_Mlig027717g3</name>
</gene>
<dbReference type="SMART" id="SM01189">
    <property type="entry name" value="ELM2"/>
    <property type="match status" value="1"/>
</dbReference>
<evidence type="ECO:0000313" key="10">
    <source>
        <dbReference type="EMBL" id="PAA94657.1"/>
    </source>
</evidence>
<name>A0A267HAY4_9PLAT</name>
<dbReference type="STRING" id="282301.A0A267HAY4"/>
<dbReference type="PANTHER" id="PTHR10865:SF29">
    <property type="entry name" value="METASTASIS ASSOCIATED 1-LIKE, ISOFORM D"/>
    <property type="match status" value="1"/>
</dbReference>
<evidence type="ECO:0000256" key="6">
    <source>
        <dbReference type="SAM" id="MobiDB-lite"/>
    </source>
</evidence>
<evidence type="ECO:0000313" key="11">
    <source>
        <dbReference type="Proteomes" id="UP000215902"/>
    </source>
</evidence>
<dbReference type="InterPro" id="IPR040138">
    <property type="entry name" value="MIER/MTA"/>
</dbReference>
<dbReference type="Pfam" id="PF01426">
    <property type="entry name" value="BAH"/>
    <property type="match status" value="1"/>
</dbReference>
<dbReference type="GO" id="GO:0042826">
    <property type="term" value="F:histone deacetylase binding"/>
    <property type="evidence" value="ECO:0007669"/>
    <property type="project" value="TreeGrafter"/>
</dbReference>
<dbReference type="Gene3D" id="4.10.1240.50">
    <property type="match status" value="1"/>
</dbReference>
<sequence>MRSDSAAASTDTSGDAARKDTAAATSSPPPTPTSRDLRRSGRSRRRSSGPLDDQPASHRINGVEYRLGDCCYAEEPGRPDEPYIIGQLEEMRVSRREAASVRLRVFCRTQDVPDAAYEAQGCRDSMFEGDPRQEEARLRELFLSEARESLPAASLRGRCRVDRFPDLAAASAGYRLRPDAFYCVFNYSPETRRLSSTRTEIRVGPSFQAELPDCRDEVPQMHPLADEAGRVWETPRWLPGHLEDEELHMYIRAARSLAAFAGFCDLGSASEGQASAGTDRTAQRALDALHDLDYDVRLALRVLVRNPRLNGAGGGGFDDGDCGAPWSRECVRRFQKGVRQYGKNFCRIRRELLPERRVGQLVHFYYLWKRSPACPNGARSAGRRGGGGGAASPAAQFEPLCRNCEQIPAAGDGDPLCGECRQFYLKYGEDRPCHSSRAGASADDTDGANEVASVKAEATAAASITNTAEAGASEDAVDGDAEGEREDSDSSSSEDSSGSSDNSSDEAIAAFDDPPSTSRTASRRDSPSPPPPPPSSTTPPSPTPSRPAPVCSPAPLPCRLAGAHVSSGGRCLQRVWLRSGGRNSCARTDLHFQAPATASRADSSRQPTCRPVAAAPASSSVPAASPWPTSAPLSRPRSPVGAAAEEQQRKMLAAAWQSEQARLAEFAYLQSASCSSARQPPPPHFGPLMQPPLSPHEFAGHSAAFGPDPFAAFGRPAMPLQPPPSPHHHQRQQLMQHHLFRAPQPPPSSEFAPLFAAAAAAASQQHHQQQQLHQSIAQRHQHQVMCDPRCLPFDPALLAFPPLPSPR</sequence>
<dbReference type="GO" id="GO:0003682">
    <property type="term" value="F:chromatin binding"/>
    <property type="evidence" value="ECO:0007669"/>
    <property type="project" value="InterPro"/>
</dbReference>
<evidence type="ECO:0000256" key="1">
    <source>
        <dbReference type="ARBA" id="ARBA00022723"/>
    </source>
</evidence>
<evidence type="ECO:0000259" key="9">
    <source>
        <dbReference type="PROSITE" id="PS51293"/>
    </source>
</evidence>
<dbReference type="SUPFAM" id="SSF46689">
    <property type="entry name" value="Homeodomain-like"/>
    <property type="match status" value="1"/>
</dbReference>
<evidence type="ECO:0008006" key="12">
    <source>
        <dbReference type="Google" id="ProtNLM"/>
    </source>
</evidence>
<comment type="caution">
    <text evidence="10">The sequence shown here is derived from an EMBL/GenBank/DDBJ whole genome shotgun (WGS) entry which is preliminary data.</text>
</comment>
<keyword evidence="11" id="KW-1185">Reference proteome</keyword>
<feature type="compositionally biased region" description="Low complexity" evidence="6">
    <location>
        <begin position="450"/>
        <end position="471"/>
    </location>
</feature>
<dbReference type="InterPro" id="IPR001005">
    <property type="entry name" value="SANT/Myb"/>
</dbReference>
<feature type="region of interest" description="Disordered" evidence="6">
    <location>
        <begin position="595"/>
        <end position="646"/>
    </location>
</feature>
<keyword evidence="4" id="KW-0238">DNA-binding</keyword>
<feature type="compositionally biased region" description="Pro residues" evidence="6">
    <location>
        <begin position="527"/>
        <end position="552"/>
    </location>
</feature>
<keyword evidence="2" id="KW-0863">Zinc-finger</keyword>
<dbReference type="GO" id="GO:0003714">
    <property type="term" value="F:transcription corepressor activity"/>
    <property type="evidence" value="ECO:0007669"/>
    <property type="project" value="TreeGrafter"/>
</dbReference>
<feature type="domain" description="ELM2" evidence="8">
    <location>
        <begin position="199"/>
        <end position="307"/>
    </location>
</feature>
<feature type="compositionally biased region" description="Low complexity" evidence="6">
    <location>
        <begin position="1"/>
        <end position="15"/>
    </location>
</feature>
<dbReference type="GO" id="GO:0016581">
    <property type="term" value="C:NuRD complex"/>
    <property type="evidence" value="ECO:0007669"/>
    <property type="project" value="TreeGrafter"/>
</dbReference>
<feature type="region of interest" description="Disordered" evidence="6">
    <location>
        <begin position="1"/>
        <end position="59"/>
    </location>
</feature>
<keyword evidence="3" id="KW-0862">Zinc</keyword>
<dbReference type="GO" id="GO:0003713">
    <property type="term" value="F:transcription coactivator activity"/>
    <property type="evidence" value="ECO:0007669"/>
    <property type="project" value="TreeGrafter"/>
</dbReference>
<dbReference type="OrthoDB" id="6147534at2759"/>
<feature type="region of interest" description="Disordered" evidence="6">
    <location>
        <begin position="432"/>
        <end position="552"/>
    </location>
</feature>
<evidence type="ECO:0000256" key="5">
    <source>
        <dbReference type="ARBA" id="ARBA00023242"/>
    </source>
</evidence>